<proteinExistence type="predicted"/>
<dbReference type="Proteomes" id="UP000637769">
    <property type="component" value="Unassembled WGS sequence"/>
</dbReference>
<dbReference type="RefSeq" id="WP_188426616.1">
    <property type="nucleotide sequence ID" value="NZ_BMCH01000005.1"/>
</dbReference>
<organism evidence="3 4">
    <name type="scientific">Asaia siamensis</name>
    <dbReference type="NCBI Taxonomy" id="110479"/>
    <lineage>
        <taxon>Bacteria</taxon>
        <taxon>Pseudomonadati</taxon>
        <taxon>Pseudomonadota</taxon>
        <taxon>Alphaproteobacteria</taxon>
        <taxon>Acetobacterales</taxon>
        <taxon>Acetobacteraceae</taxon>
        <taxon>Asaia</taxon>
    </lineage>
</organism>
<name>A0ABQ1M3N9_9PROT</name>
<sequence>MAKTDTISVRVLPGRALTHDGKRLEAGKVFDLPEAQAQALLAAGHIERVEVDAQASGVVPSGSGHEPTKDPQK</sequence>
<evidence type="ECO:0000313" key="4">
    <source>
        <dbReference type="Proteomes" id="UP000637769"/>
    </source>
</evidence>
<comment type="caution">
    <text evidence="3">The sequence shown here is derived from an EMBL/GenBank/DDBJ whole genome shotgun (WGS) entry which is preliminary data.</text>
</comment>
<protein>
    <recommendedName>
        <fullName evidence="2">DUF7210 domain-containing protein</fullName>
    </recommendedName>
</protein>
<dbReference type="EMBL" id="BMCH01000005">
    <property type="protein sequence ID" value="GGC34201.1"/>
    <property type="molecule type" value="Genomic_DNA"/>
</dbReference>
<accession>A0ABQ1M3N9</accession>
<keyword evidence="4" id="KW-1185">Reference proteome</keyword>
<evidence type="ECO:0000313" key="3">
    <source>
        <dbReference type="EMBL" id="GGC34201.1"/>
    </source>
</evidence>
<feature type="region of interest" description="Disordered" evidence="1">
    <location>
        <begin position="54"/>
        <end position="73"/>
    </location>
</feature>
<gene>
    <name evidence="3" type="ORF">GCM10007207_19680</name>
</gene>
<feature type="domain" description="DUF7210" evidence="2">
    <location>
        <begin position="16"/>
        <end position="46"/>
    </location>
</feature>
<evidence type="ECO:0000256" key="1">
    <source>
        <dbReference type="SAM" id="MobiDB-lite"/>
    </source>
</evidence>
<dbReference type="Pfam" id="PF23843">
    <property type="entry name" value="DUF7210"/>
    <property type="match status" value="1"/>
</dbReference>
<reference evidence="4" key="1">
    <citation type="journal article" date="2019" name="Int. J. Syst. Evol. Microbiol.">
        <title>The Global Catalogue of Microorganisms (GCM) 10K type strain sequencing project: providing services to taxonomists for standard genome sequencing and annotation.</title>
        <authorList>
            <consortium name="The Broad Institute Genomics Platform"/>
            <consortium name="The Broad Institute Genome Sequencing Center for Infectious Disease"/>
            <person name="Wu L."/>
            <person name="Ma J."/>
        </authorList>
    </citation>
    <scope>NUCLEOTIDE SEQUENCE [LARGE SCALE GENOMIC DNA]</scope>
    <source>
        <strain evidence="4">CCM 7132</strain>
    </source>
</reference>
<evidence type="ECO:0000259" key="2">
    <source>
        <dbReference type="Pfam" id="PF23843"/>
    </source>
</evidence>
<dbReference type="InterPro" id="IPR055634">
    <property type="entry name" value="DUF7210"/>
</dbReference>